<feature type="compositionally biased region" description="Acidic residues" evidence="6">
    <location>
        <begin position="232"/>
        <end position="241"/>
    </location>
</feature>
<name>A0A0A6PB10_9GAMM</name>
<dbReference type="NCBIfam" id="TIGR01011">
    <property type="entry name" value="rpsB_bact"/>
    <property type="match status" value="1"/>
</dbReference>
<sequence>MLNISMRQMLEAGVHFGHQTRYWNPQMAPYIFGERNKIHIINLEETLPMFTEATNFLGQLAAKKGTILFVATKRAAQEPIKEAAIRCGMPYVNRRWLGGMLTNFKTVKGSIKRLKDLEMLTQDGTLDRLTKKEALSLNRELEKLERSLGGIKDMNGLPDALFIIDVGNEKIAVKEATKLSIPVTGVVDTNNSPTNIDYVIPGNDDAIRAITLYANGVADAILDARQATSQMPEEESDDFVEVTEPTAG</sequence>
<proteinExistence type="inferred from homology"/>
<accession>A0A0A6PB10</accession>
<evidence type="ECO:0000256" key="3">
    <source>
        <dbReference type="ARBA" id="ARBA00023274"/>
    </source>
</evidence>
<dbReference type="AlphaFoldDB" id="A0A0A6PB10"/>
<protein>
    <recommendedName>
        <fullName evidence="4 5">Small ribosomal subunit protein uS2</fullName>
    </recommendedName>
</protein>
<dbReference type="EMBL" id="JSZA02000204">
    <property type="protein sequence ID" value="KHD07409.1"/>
    <property type="molecule type" value="Genomic_DNA"/>
</dbReference>
<dbReference type="PANTHER" id="PTHR12534">
    <property type="entry name" value="30S RIBOSOMAL PROTEIN S2 PROKARYOTIC AND ORGANELLAR"/>
    <property type="match status" value="1"/>
</dbReference>
<dbReference type="SUPFAM" id="SSF52313">
    <property type="entry name" value="Ribosomal protein S2"/>
    <property type="match status" value="1"/>
</dbReference>
<dbReference type="GO" id="GO:0003735">
    <property type="term" value="F:structural constituent of ribosome"/>
    <property type="evidence" value="ECO:0007669"/>
    <property type="project" value="InterPro"/>
</dbReference>
<evidence type="ECO:0000256" key="4">
    <source>
        <dbReference type="ARBA" id="ARBA00035256"/>
    </source>
</evidence>
<dbReference type="CDD" id="cd01425">
    <property type="entry name" value="RPS2"/>
    <property type="match status" value="1"/>
</dbReference>
<dbReference type="InterPro" id="IPR001865">
    <property type="entry name" value="Ribosomal_uS2"/>
</dbReference>
<comment type="caution">
    <text evidence="7">The sequence shown here is derived from an EMBL/GenBank/DDBJ whole genome shotgun (WGS) entry which is preliminary data.</text>
</comment>
<dbReference type="InterPro" id="IPR005706">
    <property type="entry name" value="Ribosomal_uS2_bac/mit/plastid"/>
</dbReference>
<dbReference type="InterPro" id="IPR018130">
    <property type="entry name" value="Ribosomal_uS2_CS"/>
</dbReference>
<dbReference type="GO" id="GO:0022627">
    <property type="term" value="C:cytosolic small ribosomal subunit"/>
    <property type="evidence" value="ECO:0007669"/>
    <property type="project" value="TreeGrafter"/>
</dbReference>
<dbReference type="Pfam" id="PF00318">
    <property type="entry name" value="Ribosomal_S2"/>
    <property type="match status" value="1"/>
</dbReference>
<evidence type="ECO:0000256" key="1">
    <source>
        <dbReference type="ARBA" id="ARBA00006242"/>
    </source>
</evidence>
<dbReference type="HAMAP" id="MF_00291_B">
    <property type="entry name" value="Ribosomal_uS2_B"/>
    <property type="match status" value="1"/>
</dbReference>
<dbReference type="Gene3D" id="3.40.50.10490">
    <property type="entry name" value="Glucose-6-phosphate isomerase like protein, domain 1"/>
    <property type="match status" value="1"/>
</dbReference>
<dbReference type="PROSITE" id="PS00962">
    <property type="entry name" value="RIBOSOMAL_S2_1"/>
    <property type="match status" value="1"/>
</dbReference>
<keyword evidence="8" id="KW-1185">Reference proteome</keyword>
<dbReference type="InterPro" id="IPR023591">
    <property type="entry name" value="Ribosomal_uS2_flav_dom_sf"/>
</dbReference>
<keyword evidence="2 5" id="KW-0689">Ribosomal protein</keyword>
<evidence type="ECO:0000256" key="2">
    <source>
        <dbReference type="ARBA" id="ARBA00022980"/>
    </source>
</evidence>
<evidence type="ECO:0000256" key="5">
    <source>
        <dbReference type="HAMAP-Rule" id="MF_00291"/>
    </source>
</evidence>
<feature type="region of interest" description="Disordered" evidence="6">
    <location>
        <begin position="227"/>
        <end position="248"/>
    </location>
</feature>
<dbReference type="FunFam" id="1.10.287.610:FF:000001">
    <property type="entry name" value="30S ribosomal protein S2"/>
    <property type="match status" value="1"/>
</dbReference>
<evidence type="ECO:0000256" key="6">
    <source>
        <dbReference type="SAM" id="MobiDB-lite"/>
    </source>
</evidence>
<gene>
    <name evidence="5" type="primary">rpsB</name>
    <name evidence="7" type="ORF">PN36_29505</name>
</gene>
<dbReference type="GO" id="GO:0006412">
    <property type="term" value="P:translation"/>
    <property type="evidence" value="ECO:0007669"/>
    <property type="project" value="UniProtKB-UniRule"/>
</dbReference>
<evidence type="ECO:0000313" key="7">
    <source>
        <dbReference type="EMBL" id="KHD07409.1"/>
    </source>
</evidence>
<keyword evidence="3 5" id="KW-0687">Ribonucleoprotein</keyword>
<reference evidence="7 8" key="1">
    <citation type="journal article" date="2016" name="Front. Microbiol.">
        <title>Single-Cell (Meta-)Genomics of a Dimorphic Candidatus Thiomargarita nelsonii Reveals Genomic Plasticity.</title>
        <authorList>
            <person name="Flood B.E."/>
            <person name="Fliss P."/>
            <person name="Jones D.S."/>
            <person name="Dick G.J."/>
            <person name="Jain S."/>
            <person name="Kaster A.K."/>
            <person name="Winkel M."/>
            <person name="Mussmann M."/>
            <person name="Bailey J."/>
        </authorList>
    </citation>
    <scope>NUCLEOTIDE SEQUENCE [LARGE SCALE GENOMIC DNA]</scope>
    <source>
        <strain evidence="7">Hydrate Ridge</strain>
    </source>
</reference>
<evidence type="ECO:0000313" key="8">
    <source>
        <dbReference type="Proteomes" id="UP000030428"/>
    </source>
</evidence>
<organism evidence="7 8">
    <name type="scientific">Candidatus Thiomargarita nelsonii</name>
    <dbReference type="NCBI Taxonomy" id="1003181"/>
    <lineage>
        <taxon>Bacteria</taxon>
        <taxon>Pseudomonadati</taxon>
        <taxon>Pseudomonadota</taxon>
        <taxon>Gammaproteobacteria</taxon>
        <taxon>Thiotrichales</taxon>
        <taxon>Thiotrichaceae</taxon>
        <taxon>Thiomargarita</taxon>
    </lineage>
</organism>
<comment type="similarity">
    <text evidence="1 5">Belongs to the universal ribosomal protein uS2 family.</text>
</comment>
<dbReference type="PRINTS" id="PR00395">
    <property type="entry name" value="RIBOSOMALS2"/>
</dbReference>
<dbReference type="PANTHER" id="PTHR12534:SF0">
    <property type="entry name" value="SMALL RIBOSOMAL SUBUNIT PROTEIN US2M"/>
    <property type="match status" value="1"/>
</dbReference>
<dbReference type="Gene3D" id="1.10.287.610">
    <property type="entry name" value="Helix hairpin bin"/>
    <property type="match status" value="1"/>
</dbReference>
<dbReference type="Proteomes" id="UP000030428">
    <property type="component" value="Unassembled WGS sequence"/>
</dbReference>